<dbReference type="PANTHER" id="PTHR11699">
    <property type="entry name" value="ALDEHYDE DEHYDROGENASE-RELATED"/>
    <property type="match status" value="1"/>
</dbReference>
<dbReference type="EMBL" id="FTNI01000048">
    <property type="protein sequence ID" value="SIS23861.1"/>
    <property type="molecule type" value="Genomic_DNA"/>
</dbReference>
<proteinExistence type="inferred from homology"/>
<dbReference type="FunFam" id="3.40.605.10:FF:000007">
    <property type="entry name" value="NAD/NADP-dependent betaine aldehyde dehydrogenase"/>
    <property type="match status" value="1"/>
</dbReference>
<dbReference type="InterPro" id="IPR016162">
    <property type="entry name" value="Ald_DH_N"/>
</dbReference>
<dbReference type="AlphaFoldDB" id="A0A1N7HGJ7"/>
<evidence type="ECO:0000259" key="5">
    <source>
        <dbReference type="Pfam" id="PF00171"/>
    </source>
</evidence>
<dbReference type="InterPro" id="IPR016163">
    <property type="entry name" value="Ald_DH_C"/>
</dbReference>
<dbReference type="Gene3D" id="3.40.309.10">
    <property type="entry name" value="Aldehyde Dehydrogenase, Chain A, domain 2"/>
    <property type="match status" value="1"/>
</dbReference>
<dbReference type="STRING" id="58117.SAMN05421833_14828"/>
<dbReference type="InterPro" id="IPR016161">
    <property type="entry name" value="Ald_DH/histidinol_DH"/>
</dbReference>
<reference evidence="7" key="1">
    <citation type="submission" date="2017-01" db="EMBL/GenBank/DDBJ databases">
        <authorList>
            <person name="Varghese N."/>
            <person name="Submissions S."/>
        </authorList>
    </citation>
    <scope>NUCLEOTIDE SEQUENCE [LARGE SCALE GENOMIC DNA]</scope>
    <source>
        <strain evidence="7">ATCC 12950</strain>
    </source>
</reference>
<accession>A0A1N7HGJ7</accession>
<dbReference type="InterPro" id="IPR015590">
    <property type="entry name" value="Aldehyde_DH_dom"/>
</dbReference>
<dbReference type="OrthoDB" id="6882680at2"/>
<dbReference type="PROSITE" id="PS00687">
    <property type="entry name" value="ALDEHYDE_DEHYDR_GLU"/>
    <property type="match status" value="1"/>
</dbReference>
<dbReference type="Proteomes" id="UP000186096">
    <property type="component" value="Unassembled WGS sequence"/>
</dbReference>
<feature type="active site" evidence="3">
    <location>
        <position position="244"/>
    </location>
</feature>
<keyword evidence="7" id="KW-1185">Reference proteome</keyword>
<sequence>MNMLIDGKLVPASNGDTYETFSPASGKSLGFVPAATADDVDRAVASGKRAYLDWAAAAPAERAKVLRRMAATLREHRDELGLLDAQDGGNPVTAMKGDVDLAAELLEVFADWAMNLGGETVVGRSNMLHYTVREPYGVVARLIPYNHPLMFAASRIAAPLLAGNAVVLKAPDQTPLSALRMAELFAPLVPPGVLSVISGFGVTAGAAMVAHPDVRRIAFTGSVPTGQTILQSAARAGIKNTTLELGGKNPMVVLEDADPAVAAAGAITGMNFHWTAGQSCGSTSRLLVHRSLVDEIVERVAAGAKAVRMGDPLDPETEMGAMVTPQHRDRVMGFVERAKGEGLRAVAGGGASLKGAFVEPTVFADVPPTAEIFNEEIFGPVLSVTAFDTEDEAIGLVNDSPLGLTASLWTQDVAKAHILARKVEAGYVWLNTSSRHFVGLPFGGVKNSGLGREEHVEELLSFTQVKAVSLDLQPGSR</sequence>
<dbReference type="GO" id="GO:0016620">
    <property type="term" value="F:oxidoreductase activity, acting on the aldehyde or oxo group of donors, NAD or NADP as acceptor"/>
    <property type="evidence" value="ECO:0007669"/>
    <property type="project" value="InterPro"/>
</dbReference>
<protein>
    <submittedName>
        <fullName evidence="6">2-formylbenzoate dehydrogenase</fullName>
    </submittedName>
</protein>
<dbReference type="SUPFAM" id="SSF53720">
    <property type="entry name" value="ALDH-like"/>
    <property type="match status" value="1"/>
</dbReference>
<evidence type="ECO:0000313" key="7">
    <source>
        <dbReference type="Proteomes" id="UP000186096"/>
    </source>
</evidence>
<dbReference type="InterPro" id="IPR029510">
    <property type="entry name" value="Ald_DH_CS_GLU"/>
</dbReference>
<organism evidence="6 7">
    <name type="scientific">Microbispora rosea</name>
    <dbReference type="NCBI Taxonomy" id="58117"/>
    <lineage>
        <taxon>Bacteria</taxon>
        <taxon>Bacillati</taxon>
        <taxon>Actinomycetota</taxon>
        <taxon>Actinomycetes</taxon>
        <taxon>Streptosporangiales</taxon>
        <taxon>Streptosporangiaceae</taxon>
        <taxon>Microbispora</taxon>
    </lineage>
</organism>
<evidence type="ECO:0000256" key="2">
    <source>
        <dbReference type="ARBA" id="ARBA00023002"/>
    </source>
</evidence>
<evidence type="ECO:0000256" key="1">
    <source>
        <dbReference type="ARBA" id="ARBA00009986"/>
    </source>
</evidence>
<dbReference type="FunFam" id="3.40.309.10:FF:000009">
    <property type="entry name" value="Aldehyde dehydrogenase A"/>
    <property type="match status" value="1"/>
</dbReference>
<dbReference type="GeneID" id="97499832"/>
<evidence type="ECO:0000256" key="3">
    <source>
        <dbReference type="PROSITE-ProRule" id="PRU10007"/>
    </source>
</evidence>
<comment type="similarity">
    <text evidence="1 4">Belongs to the aldehyde dehydrogenase family.</text>
</comment>
<keyword evidence="2 4" id="KW-0560">Oxidoreductase</keyword>
<dbReference type="Gene3D" id="3.40.605.10">
    <property type="entry name" value="Aldehyde Dehydrogenase, Chain A, domain 1"/>
    <property type="match status" value="1"/>
</dbReference>
<evidence type="ECO:0000256" key="4">
    <source>
        <dbReference type="RuleBase" id="RU003345"/>
    </source>
</evidence>
<name>A0A1N7HGJ7_9ACTN</name>
<dbReference type="RefSeq" id="WP_051762479.1">
    <property type="nucleotide sequence ID" value="NZ_CP192071.1"/>
</dbReference>
<gene>
    <name evidence="6" type="ORF">SAMN05421833_14828</name>
</gene>
<feature type="domain" description="Aldehyde dehydrogenase" evidence="5">
    <location>
        <begin position="13"/>
        <end position="468"/>
    </location>
</feature>
<evidence type="ECO:0000313" key="6">
    <source>
        <dbReference type="EMBL" id="SIS23861.1"/>
    </source>
</evidence>
<dbReference type="Pfam" id="PF00171">
    <property type="entry name" value="Aldedh"/>
    <property type="match status" value="1"/>
</dbReference>